<name>A0A0L9U3I3_PHAAN</name>
<reference evidence="3" key="1">
    <citation type="journal article" date="2015" name="Proc. Natl. Acad. Sci. U.S.A.">
        <title>Genome sequencing of adzuki bean (Vigna angularis) provides insight into high starch and low fat accumulation and domestication.</title>
        <authorList>
            <person name="Yang K."/>
            <person name="Tian Z."/>
            <person name="Chen C."/>
            <person name="Luo L."/>
            <person name="Zhao B."/>
            <person name="Wang Z."/>
            <person name="Yu L."/>
            <person name="Li Y."/>
            <person name="Sun Y."/>
            <person name="Li W."/>
            <person name="Chen Y."/>
            <person name="Li Y."/>
            <person name="Zhang Y."/>
            <person name="Ai D."/>
            <person name="Zhao J."/>
            <person name="Shang C."/>
            <person name="Ma Y."/>
            <person name="Wu B."/>
            <person name="Wang M."/>
            <person name="Gao L."/>
            <person name="Sun D."/>
            <person name="Zhang P."/>
            <person name="Guo F."/>
            <person name="Wang W."/>
            <person name="Li Y."/>
            <person name="Wang J."/>
            <person name="Varshney R.K."/>
            <person name="Wang J."/>
            <person name="Ling H.Q."/>
            <person name="Wan P."/>
        </authorList>
    </citation>
    <scope>NUCLEOTIDE SEQUENCE</scope>
    <source>
        <strain evidence="3">cv. Jingnong 6</strain>
    </source>
</reference>
<protein>
    <submittedName>
        <fullName evidence="2">Uncharacterized protein</fullName>
    </submittedName>
</protein>
<keyword evidence="1" id="KW-0472">Membrane</keyword>
<evidence type="ECO:0000313" key="2">
    <source>
        <dbReference type="EMBL" id="KOM37383.1"/>
    </source>
</evidence>
<gene>
    <name evidence="2" type="ORF">LR48_Vigan03g076500</name>
</gene>
<organism evidence="2 3">
    <name type="scientific">Phaseolus angularis</name>
    <name type="common">Azuki bean</name>
    <name type="synonym">Vigna angularis</name>
    <dbReference type="NCBI Taxonomy" id="3914"/>
    <lineage>
        <taxon>Eukaryota</taxon>
        <taxon>Viridiplantae</taxon>
        <taxon>Streptophyta</taxon>
        <taxon>Embryophyta</taxon>
        <taxon>Tracheophyta</taxon>
        <taxon>Spermatophyta</taxon>
        <taxon>Magnoliopsida</taxon>
        <taxon>eudicotyledons</taxon>
        <taxon>Gunneridae</taxon>
        <taxon>Pentapetalae</taxon>
        <taxon>rosids</taxon>
        <taxon>fabids</taxon>
        <taxon>Fabales</taxon>
        <taxon>Fabaceae</taxon>
        <taxon>Papilionoideae</taxon>
        <taxon>50 kb inversion clade</taxon>
        <taxon>NPAAA clade</taxon>
        <taxon>indigoferoid/millettioid clade</taxon>
        <taxon>Phaseoleae</taxon>
        <taxon>Vigna</taxon>
    </lineage>
</organism>
<proteinExistence type="predicted"/>
<sequence>MSGMRRQRESHCLVKAGRSGANNIAIAMEVARRATASFVVALSLFTVLPIAFLHDVTSPPIHFLCVARLNNYVSSLWHASSLLATSSFVIRALTSSHQHLLSLRAFLTRRTSIFILAFDIRGSVHLLREPFIITRELRRSPHRAFSHFLEPLVHHNSSFKSKVPVTSNGARYLKEKQSSWFTPTLSYVSYDARASCASGKKT</sequence>
<dbReference type="EMBL" id="CM003373">
    <property type="protein sequence ID" value="KOM37383.1"/>
    <property type="molecule type" value="Genomic_DNA"/>
</dbReference>
<keyword evidence="1" id="KW-0812">Transmembrane</keyword>
<dbReference type="AlphaFoldDB" id="A0A0L9U3I3"/>
<feature type="transmembrane region" description="Helical" evidence="1">
    <location>
        <begin position="34"/>
        <end position="52"/>
    </location>
</feature>
<accession>A0A0L9U3I3</accession>
<evidence type="ECO:0000256" key="1">
    <source>
        <dbReference type="SAM" id="Phobius"/>
    </source>
</evidence>
<dbReference type="Gramene" id="KOM37383">
    <property type="protein sequence ID" value="KOM37383"/>
    <property type="gene ID" value="LR48_Vigan03g076500"/>
</dbReference>
<dbReference type="Proteomes" id="UP000053144">
    <property type="component" value="Chromosome 3"/>
</dbReference>
<keyword evidence="1" id="KW-1133">Transmembrane helix</keyword>
<evidence type="ECO:0000313" key="3">
    <source>
        <dbReference type="Proteomes" id="UP000053144"/>
    </source>
</evidence>